<feature type="transmembrane region" description="Helical" evidence="2">
    <location>
        <begin position="159"/>
        <end position="179"/>
    </location>
</feature>
<dbReference type="GO" id="GO:0016874">
    <property type="term" value="F:ligase activity"/>
    <property type="evidence" value="ECO:0007669"/>
    <property type="project" value="UniProtKB-KW"/>
</dbReference>
<keyword evidence="2" id="KW-0812">Transmembrane</keyword>
<organism evidence="3 4">
    <name type="scientific">Striga asiatica</name>
    <name type="common">Asiatic witchweed</name>
    <name type="synonym">Buchnera asiatica</name>
    <dbReference type="NCBI Taxonomy" id="4170"/>
    <lineage>
        <taxon>Eukaryota</taxon>
        <taxon>Viridiplantae</taxon>
        <taxon>Streptophyta</taxon>
        <taxon>Embryophyta</taxon>
        <taxon>Tracheophyta</taxon>
        <taxon>Spermatophyta</taxon>
        <taxon>Magnoliopsida</taxon>
        <taxon>eudicotyledons</taxon>
        <taxon>Gunneridae</taxon>
        <taxon>Pentapetalae</taxon>
        <taxon>asterids</taxon>
        <taxon>lamiids</taxon>
        <taxon>Lamiales</taxon>
        <taxon>Orobanchaceae</taxon>
        <taxon>Buchnereae</taxon>
        <taxon>Striga</taxon>
    </lineage>
</organism>
<sequence>MNVHAKKETLWFLEKRALQLTEELPRNRMTENSQRVLNNESSPSRQESHQNHVPQKCGRLPSSEKGRARCQALSSSAMGIIKQKTESRGPRSFLPSLEKLAGLHSYRISGFVSKRLSTALAFFSKTGFFVGAGKWIDHSFCNAAIIAGKKSSAFKSYTILLLFYLPAFPIVISFLVNGFPMPVGIQLRKQESGNSRRESRENPKGHRTEVKCNLIDHKDLSKF</sequence>
<keyword evidence="2" id="KW-0472">Membrane</keyword>
<keyword evidence="3" id="KW-0436">Ligase</keyword>
<reference evidence="4" key="1">
    <citation type="journal article" date="2019" name="Curr. Biol.">
        <title>Genome Sequence of Striga asiatica Provides Insight into the Evolution of Plant Parasitism.</title>
        <authorList>
            <person name="Yoshida S."/>
            <person name="Kim S."/>
            <person name="Wafula E.K."/>
            <person name="Tanskanen J."/>
            <person name="Kim Y.M."/>
            <person name="Honaas L."/>
            <person name="Yang Z."/>
            <person name="Spallek T."/>
            <person name="Conn C.E."/>
            <person name="Ichihashi Y."/>
            <person name="Cheong K."/>
            <person name="Cui S."/>
            <person name="Der J.P."/>
            <person name="Gundlach H."/>
            <person name="Jiao Y."/>
            <person name="Hori C."/>
            <person name="Ishida J.K."/>
            <person name="Kasahara H."/>
            <person name="Kiba T."/>
            <person name="Kim M.S."/>
            <person name="Koo N."/>
            <person name="Laohavisit A."/>
            <person name="Lee Y.H."/>
            <person name="Lumba S."/>
            <person name="McCourt P."/>
            <person name="Mortimer J.C."/>
            <person name="Mutuku J.M."/>
            <person name="Nomura T."/>
            <person name="Sasaki-Sekimoto Y."/>
            <person name="Seto Y."/>
            <person name="Wang Y."/>
            <person name="Wakatake T."/>
            <person name="Sakakibara H."/>
            <person name="Demura T."/>
            <person name="Yamaguchi S."/>
            <person name="Yoneyama K."/>
            <person name="Manabe R.I."/>
            <person name="Nelson D.C."/>
            <person name="Schulman A.H."/>
            <person name="Timko M.P."/>
            <person name="dePamphilis C.W."/>
            <person name="Choi D."/>
            <person name="Shirasu K."/>
        </authorList>
    </citation>
    <scope>NUCLEOTIDE SEQUENCE [LARGE SCALE GENOMIC DNA]</scope>
    <source>
        <strain evidence="4">cv. UVA1</strain>
    </source>
</reference>
<feature type="region of interest" description="Disordered" evidence="1">
    <location>
        <begin position="24"/>
        <end position="65"/>
    </location>
</feature>
<keyword evidence="2" id="KW-1133">Transmembrane helix</keyword>
<evidence type="ECO:0000256" key="1">
    <source>
        <dbReference type="SAM" id="MobiDB-lite"/>
    </source>
</evidence>
<evidence type="ECO:0000256" key="2">
    <source>
        <dbReference type="SAM" id="Phobius"/>
    </source>
</evidence>
<evidence type="ECO:0000313" key="4">
    <source>
        <dbReference type="Proteomes" id="UP000325081"/>
    </source>
</evidence>
<comment type="caution">
    <text evidence="3">The sequence shown here is derived from an EMBL/GenBank/DDBJ whole genome shotgun (WGS) entry which is preliminary data.</text>
</comment>
<accession>A0A5A7R1F8</accession>
<gene>
    <name evidence="3" type="ORF">STAS_27863</name>
</gene>
<protein>
    <submittedName>
        <fullName evidence="3">tRNA-splicing ligase RtcB homolog</fullName>
    </submittedName>
</protein>
<dbReference type="Proteomes" id="UP000325081">
    <property type="component" value="Unassembled WGS sequence"/>
</dbReference>
<keyword evidence="4" id="KW-1185">Reference proteome</keyword>
<proteinExistence type="predicted"/>
<dbReference type="AlphaFoldDB" id="A0A5A7R1F8"/>
<feature type="compositionally biased region" description="Polar residues" evidence="1">
    <location>
        <begin position="30"/>
        <end position="45"/>
    </location>
</feature>
<evidence type="ECO:0000313" key="3">
    <source>
        <dbReference type="EMBL" id="GER50547.1"/>
    </source>
</evidence>
<dbReference type="EMBL" id="BKCP01009315">
    <property type="protein sequence ID" value="GER50547.1"/>
    <property type="molecule type" value="Genomic_DNA"/>
</dbReference>
<name>A0A5A7R1F8_STRAF</name>